<dbReference type="InterPro" id="IPR029068">
    <property type="entry name" value="Glyas_Bleomycin-R_OHBP_Dase"/>
</dbReference>
<dbReference type="PANTHER" id="PTHR36503">
    <property type="entry name" value="BLR2520 PROTEIN"/>
    <property type="match status" value="1"/>
</dbReference>
<organism evidence="1 2">
    <name type="scientific">Nocardioides luteus</name>
    <dbReference type="NCBI Taxonomy" id="1844"/>
    <lineage>
        <taxon>Bacteria</taxon>
        <taxon>Bacillati</taxon>
        <taxon>Actinomycetota</taxon>
        <taxon>Actinomycetes</taxon>
        <taxon>Propionibacteriales</taxon>
        <taxon>Nocardioidaceae</taxon>
        <taxon>Nocardioides</taxon>
    </lineage>
</organism>
<sequence length="208" mass="22161">MFTLETFTLDVTDLTDARAFYEKAFGLTDQISLREGPGTGSGRPFTVSLVVSQPSTVDSLLETALAAGATTLKPAEKSLWGYGAILQAPDGSIWKLATSAKKDRGPATREIDDIVLLLGVADVKASKRFYAERGLGVKRSFGGKYAEFDSAPGAVQLAIYPRRALEKETGVAVDPAAAYGIVLNGGSEEFTDPDGFTWQAKGHATHDR</sequence>
<accession>A0ABQ5SS12</accession>
<dbReference type="PANTHER" id="PTHR36503:SF1">
    <property type="entry name" value="BLR2520 PROTEIN"/>
    <property type="match status" value="1"/>
</dbReference>
<keyword evidence="2" id="KW-1185">Reference proteome</keyword>
<name>A0ABQ5SS12_9ACTN</name>
<evidence type="ECO:0000313" key="1">
    <source>
        <dbReference type="EMBL" id="GLJ66589.1"/>
    </source>
</evidence>
<comment type="caution">
    <text evidence="1">The sequence shown here is derived from an EMBL/GenBank/DDBJ whole genome shotgun (WGS) entry which is preliminary data.</text>
</comment>
<dbReference type="Proteomes" id="UP001142292">
    <property type="component" value="Unassembled WGS sequence"/>
</dbReference>
<evidence type="ECO:0000313" key="2">
    <source>
        <dbReference type="Proteomes" id="UP001142292"/>
    </source>
</evidence>
<dbReference type="EMBL" id="BSEL01000002">
    <property type="protein sequence ID" value="GLJ66589.1"/>
    <property type="molecule type" value="Genomic_DNA"/>
</dbReference>
<protein>
    <recommendedName>
        <fullName evidence="3">Glyoxalase</fullName>
    </recommendedName>
</protein>
<dbReference type="SUPFAM" id="SSF54593">
    <property type="entry name" value="Glyoxalase/Bleomycin resistance protein/Dihydroxybiphenyl dioxygenase"/>
    <property type="match status" value="1"/>
</dbReference>
<gene>
    <name evidence="1" type="ORF">GCM10017579_06250</name>
</gene>
<reference evidence="1" key="2">
    <citation type="submission" date="2023-01" db="EMBL/GenBank/DDBJ databases">
        <authorList>
            <person name="Sun Q."/>
            <person name="Evtushenko L."/>
        </authorList>
    </citation>
    <scope>NUCLEOTIDE SEQUENCE</scope>
    <source>
        <strain evidence="1">VKM Ac-1246</strain>
    </source>
</reference>
<proteinExistence type="predicted"/>
<reference evidence="1" key="1">
    <citation type="journal article" date="2014" name="Int. J. Syst. Evol. Microbiol.">
        <title>Complete genome of a new Firmicutes species belonging to the dominant human colonic microbiota ('Ruminococcus bicirculans') reveals two chromosomes and a selective capacity to utilize plant glucans.</title>
        <authorList>
            <consortium name="NISC Comparative Sequencing Program"/>
            <person name="Wegmann U."/>
            <person name="Louis P."/>
            <person name="Goesmann A."/>
            <person name="Henrissat B."/>
            <person name="Duncan S.H."/>
            <person name="Flint H.J."/>
        </authorList>
    </citation>
    <scope>NUCLEOTIDE SEQUENCE</scope>
    <source>
        <strain evidence="1">VKM Ac-1246</strain>
    </source>
</reference>
<dbReference type="RefSeq" id="WP_189120176.1">
    <property type="nucleotide sequence ID" value="NZ_BMRK01000019.1"/>
</dbReference>
<evidence type="ECO:0008006" key="3">
    <source>
        <dbReference type="Google" id="ProtNLM"/>
    </source>
</evidence>
<dbReference type="Gene3D" id="3.10.180.10">
    <property type="entry name" value="2,3-Dihydroxybiphenyl 1,2-Dioxygenase, domain 1"/>
    <property type="match status" value="2"/>
</dbReference>